<keyword evidence="5" id="KW-1185">Reference proteome</keyword>
<keyword evidence="2" id="KW-0808">Transferase</keyword>
<dbReference type="GO" id="GO:0000287">
    <property type="term" value="F:magnesium ion binding"/>
    <property type="evidence" value="ECO:0007669"/>
    <property type="project" value="InterPro"/>
</dbReference>
<sequence>MAAERTAGPAEDTIAPANLTDRHLWLLPEAATGAFVARMGGTALLTDGERARCERPLAVRSRLRRVAALLLARHALGAVSGLPAAAWRFRLTPDGRPEPCAPAGTGLRFNLSHTDGLIACVVTDAGRACGVDAERSPAGPDAVAHLPRHFAGPERADLAALADERARAARVAAYWVLKEAYLKALGTGLRRALSGFAFTGLPGPRIEVHESGRPVAGWQFDLIRPTPQHVVAVATERSRPGGLRTVTLSG</sequence>
<organism evidence="4 5">
    <name type="scientific">Streptomyces longwoodensis</name>
    <dbReference type="NCBI Taxonomy" id="68231"/>
    <lineage>
        <taxon>Bacteria</taxon>
        <taxon>Bacillati</taxon>
        <taxon>Actinomycetota</taxon>
        <taxon>Actinomycetes</taxon>
        <taxon>Kitasatosporales</taxon>
        <taxon>Streptomycetaceae</taxon>
        <taxon>Streptomyces</taxon>
    </lineage>
</organism>
<dbReference type="PANTHER" id="PTHR12215:SF15">
    <property type="entry name" value="4'-PHOSPHOPANTETHEINYL TRANSFERASE SUPERFAMILY-RELATED"/>
    <property type="match status" value="1"/>
</dbReference>
<comment type="caution">
    <text evidence="4">The sequence shown here is derived from an EMBL/GenBank/DDBJ whole genome shotgun (WGS) entry which is preliminary data.</text>
</comment>
<gene>
    <name evidence="4" type="ORF">AQJ30_01650</name>
</gene>
<dbReference type="SUPFAM" id="SSF56214">
    <property type="entry name" value="4'-phosphopantetheinyl transferase"/>
    <property type="match status" value="2"/>
</dbReference>
<accession>A0A101R5U9</accession>
<evidence type="ECO:0000313" key="5">
    <source>
        <dbReference type="Proteomes" id="UP000053271"/>
    </source>
</evidence>
<reference evidence="4 5" key="1">
    <citation type="submission" date="2015-10" db="EMBL/GenBank/DDBJ databases">
        <title>Draft genome sequence of Streptomyces longwoodensis DSM 41677, type strain for the species Streptomyces longwoodensis.</title>
        <authorList>
            <person name="Ruckert C."/>
            <person name="Winkler A."/>
            <person name="Kalinowski J."/>
            <person name="Kampfer P."/>
            <person name="Glaeser S."/>
        </authorList>
    </citation>
    <scope>NUCLEOTIDE SEQUENCE [LARGE SCALE GENOMIC DNA]</scope>
    <source>
        <strain evidence="4 5">DSM 41677</strain>
    </source>
</reference>
<dbReference type="Proteomes" id="UP000053271">
    <property type="component" value="Unassembled WGS sequence"/>
</dbReference>
<dbReference type="EMBL" id="LMWS01000001">
    <property type="protein sequence ID" value="KUN42096.1"/>
    <property type="molecule type" value="Genomic_DNA"/>
</dbReference>
<dbReference type="InterPro" id="IPR037143">
    <property type="entry name" value="4-PPantetheinyl_Trfase_dom_sf"/>
</dbReference>
<feature type="domain" description="4'-phosphopantetheinyl transferase" evidence="3">
    <location>
        <begin position="129"/>
        <end position="233"/>
    </location>
</feature>
<comment type="similarity">
    <text evidence="1">Belongs to the P-Pant transferase superfamily. Gsp/Sfp/HetI/AcpT family.</text>
</comment>
<evidence type="ECO:0000256" key="2">
    <source>
        <dbReference type="ARBA" id="ARBA00022679"/>
    </source>
</evidence>
<dbReference type="AlphaFoldDB" id="A0A101R5U9"/>
<dbReference type="Gene3D" id="3.90.470.20">
    <property type="entry name" value="4'-phosphopantetheinyl transferase domain"/>
    <property type="match status" value="2"/>
</dbReference>
<evidence type="ECO:0000313" key="4">
    <source>
        <dbReference type="EMBL" id="KUN42096.1"/>
    </source>
</evidence>
<dbReference type="Pfam" id="PF01648">
    <property type="entry name" value="ACPS"/>
    <property type="match status" value="1"/>
</dbReference>
<dbReference type="GO" id="GO:0019878">
    <property type="term" value="P:lysine biosynthetic process via aminoadipic acid"/>
    <property type="evidence" value="ECO:0007669"/>
    <property type="project" value="TreeGrafter"/>
</dbReference>
<dbReference type="InterPro" id="IPR008278">
    <property type="entry name" value="4-PPantetheinyl_Trfase_dom"/>
</dbReference>
<dbReference type="PANTHER" id="PTHR12215">
    <property type="entry name" value="PHOSPHOPANTETHEINE TRANSFERASE"/>
    <property type="match status" value="1"/>
</dbReference>
<name>A0A101R5U9_9ACTN</name>
<dbReference type="GO" id="GO:0008897">
    <property type="term" value="F:holo-[acyl-carrier-protein] synthase activity"/>
    <property type="evidence" value="ECO:0007669"/>
    <property type="project" value="InterPro"/>
</dbReference>
<proteinExistence type="inferred from homology"/>
<dbReference type="STRING" id="68231.AQJ30_01650"/>
<dbReference type="GO" id="GO:0005829">
    <property type="term" value="C:cytosol"/>
    <property type="evidence" value="ECO:0007669"/>
    <property type="project" value="TreeGrafter"/>
</dbReference>
<evidence type="ECO:0000259" key="3">
    <source>
        <dbReference type="Pfam" id="PF01648"/>
    </source>
</evidence>
<dbReference type="InterPro" id="IPR050559">
    <property type="entry name" value="P-Pant_transferase_sf"/>
</dbReference>
<protein>
    <recommendedName>
        <fullName evidence="3">4'-phosphopantetheinyl transferase domain-containing protein</fullName>
    </recommendedName>
</protein>
<evidence type="ECO:0000256" key="1">
    <source>
        <dbReference type="ARBA" id="ARBA00010990"/>
    </source>
</evidence>